<feature type="region of interest" description="Disordered" evidence="1">
    <location>
        <begin position="173"/>
        <end position="277"/>
    </location>
</feature>
<evidence type="ECO:0000313" key="3">
    <source>
        <dbReference type="Proteomes" id="UP000275846"/>
    </source>
</evidence>
<organism evidence="4">
    <name type="scientific">Schistocephalus solidus</name>
    <name type="common">Tapeworm</name>
    <dbReference type="NCBI Taxonomy" id="70667"/>
    <lineage>
        <taxon>Eukaryota</taxon>
        <taxon>Metazoa</taxon>
        <taxon>Spiralia</taxon>
        <taxon>Lophotrochozoa</taxon>
        <taxon>Platyhelminthes</taxon>
        <taxon>Cestoda</taxon>
        <taxon>Eucestoda</taxon>
        <taxon>Diphyllobothriidea</taxon>
        <taxon>Diphyllobothriidae</taxon>
        <taxon>Schistocephalus</taxon>
    </lineage>
</organism>
<feature type="compositionally biased region" description="Basic and acidic residues" evidence="1">
    <location>
        <begin position="128"/>
        <end position="140"/>
    </location>
</feature>
<evidence type="ECO:0000313" key="4">
    <source>
        <dbReference type="WBParaSite" id="SSLN_0000223601-mRNA-1"/>
    </source>
</evidence>
<feature type="region of interest" description="Disordered" evidence="1">
    <location>
        <begin position="115"/>
        <end position="157"/>
    </location>
</feature>
<reference evidence="2 3" key="2">
    <citation type="submission" date="2018-11" db="EMBL/GenBank/DDBJ databases">
        <authorList>
            <consortium name="Pathogen Informatics"/>
        </authorList>
    </citation>
    <scope>NUCLEOTIDE SEQUENCE [LARGE SCALE GENOMIC DNA]</scope>
    <source>
        <strain evidence="2 3">NST_G2</strain>
    </source>
</reference>
<name>A0A183SD68_SCHSO</name>
<feature type="compositionally biased region" description="Pro residues" evidence="1">
    <location>
        <begin position="191"/>
        <end position="203"/>
    </location>
</feature>
<dbReference type="AlphaFoldDB" id="A0A183SD68"/>
<dbReference type="Proteomes" id="UP000275846">
    <property type="component" value="Unassembled WGS sequence"/>
</dbReference>
<feature type="compositionally biased region" description="Basic and acidic residues" evidence="1">
    <location>
        <begin position="174"/>
        <end position="185"/>
    </location>
</feature>
<dbReference type="WBParaSite" id="SSLN_0000223601-mRNA-1">
    <property type="protein sequence ID" value="SSLN_0000223601-mRNA-1"/>
    <property type="gene ID" value="SSLN_0000223601"/>
</dbReference>
<evidence type="ECO:0000256" key="1">
    <source>
        <dbReference type="SAM" id="MobiDB-lite"/>
    </source>
</evidence>
<protein>
    <submittedName>
        <fullName evidence="2 4">Uncharacterized protein</fullName>
    </submittedName>
</protein>
<evidence type="ECO:0000313" key="2">
    <source>
        <dbReference type="EMBL" id="VDL88551.1"/>
    </source>
</evidence>
<accession>A0A183SD68</accession>
<dbReference type="EMBL" id="UYSU01032187">
    <property type="protein sequence ID" value="VDL88551.1"/>
    <property type="molecule type" value="Genomic_DNA"/>
</dbReference>
<proteinExistence type="predicted"/>
<feature type="compositionally biased region" description="Low complexity" evidence="1">
    <location>
        <begin position="238"/>
        <end position="265"/>
    </location>
</feature>
<reference evidence="4" key="1">
    <citation type="submission" date="2016-06" db="UniProtKB">
        <authorList>
            <consortium name="WormBaseParasite"/>
        </authorList>
    </citation>
    <scope>IDENTIFICATION</scope>
</reference>
<sequence>MGAHPSFSLRKNSFRQHNLFDLFDVYGTAIAHWQEPTRLRLASTPTRRTTQALSPTPFVPSAKQLTNPFACDDGAVVTNTRMCIPQTPFIRHENSRRWRDGWMDESGISQVVSCQPCSFTPPPSPPPVDRERAGRGEGRGRGVPKGLCFASSSSPAPAPACVYNRPSGCHKIPRREQSWESADKSVRRRPPAFPPPPPPPPRRQPGIKERRPKQAVPLKRASLPKKTHSSAHRHERTSSGSNRSSNRSGSNRSGNRSGSNRSSRNCSDITPEVYLAL</sequence>
<feature type="compositionally biased region" description="Basic residues" evidence="1">
    <location>
        <begin position="222"/>
        <end position="235"/>
    </location>
</feature>
<gene>
    <name evidence="2" type="ORF">SSLN_LOCUS2166</name>
</gene>
<keyword evidence="3" id="KW-1185">Reference proteome</keyword>